<dbReference type="InterPro" id="IPR006439">
    <property type="entry name" value="HAD-SF_hydro_IA"/>
</dbReference>
<accession>A0A0A3AR99</accession>
<evidence type="ECO:0000256" key="5">
    <source>
        <dbReference type="ARBA" id="ARBA00022842"/>
    </source>
</evidence>
<evidence type="ECO:0000313" key="8">
    <source>
        <dbReference type="Proteomes" id="UP000030380"/>
    </source>
</evidence>
<dbReference type="SUPFAM" id="SSF56784">
    <property type="entry name" value="HAD-like"/>
    <property type="match status" value="1"/>
</dbReference>
<protein>
    <recommendedName>
        <fullName evidence="9">2-deoxyglucose-6-phosphatase</fullName>
    </recommendedName>
</protein>
<dbReference type="InterPro" id="IPR051600">
    <property type="entry name" value="Beta-PGM-like"/>
</dbReference>
<dbReference type="STRING" id="505317.OA57_07125"/>
<dbReference type="Gene3D" id="1.10.150.240">
    <property type="entry name" value="Putative phosphatase, domain 2"/>
    <property type="match status" value="1"/>
</dbReference>
<evidence type="ECO:0000256" key="6">
    <source>
        <dbReference type="ARBA" id="ARBA00023277"/>
    </source>
</evidence>
<comment type="caution">
    <text evidence="7">The sequence shown here is derived from an EMBL/GenBank/DDBJ whole genome shotgun (WGS) entry which is preliminary data.</text>
</comment>
<dbReference type="InterPro" id="IPR036412">
    <property type="entry name" value="HAD-like_sf"/>
</dbReference>
<evidence type="ECO:0000256" key="1">
    <source>
        <dbReference type="ARBA" id="ARBA00001946"/>
    </source>
</evidence>
<dbReference type="Pfam" id="PF00702">
    <property type="entry name" value="Hydrolase"/>
    <property type="match status" value="1"/>
</dbReference>
<evidence type="ECO:0000313" key="7">
    <source>
        <dbReference type="EMBL" id="KGQ70277.1"/>
    </source>
</evidence>
<keyword evidence="5" id="KW-0460">Magnesium</keyword>
<comment type="similarity">
    <text evidence="2">Belongs to the HAD-like hydrolase superfamily. CbbY/CbbZ/Gph/YieH family.</text>
</comment>
<keyword evidence="4" id="KW-0378">Hydrolase</keyword>
<dbReference type="GO" id="GO:0016787">
    <property type="term" value="F:hydrolase activity"/>
    <property type="evidence" value="ECO:0007669"/>
    <property type="project" value="UniProtKB-KW"/>
</dbReference>
<evidence type="ECO:0000256" key="2">
    <source>
        <dbReference type="ARBA" id="ARBA00006171"/>
    </source>
</evidence>
<dbReference type="Proteomes" id="UP000030380">
    <property type="component" value="Unassembled WGS sequence"/>
</dbReference>
<dbReference type="InterPro" id="IPR023198">
    <property type="entry name" value="PGP-like_dom2"/>
</dbReference>
<evidence type="ECO:0008006" key="9">
    <source>
        <dbReference type="Google" id="ProtNLM"/>
    </source>
</evidence>
<evidence type="ECO:0000256" key="3">
    <source>
        <dbReference type="ARBA" id="ARBA00022723"/>
    </source>
</evidence>
<keyword evidence="3" id="KW-0479">Metal-binding</keyword>
<dbReference type="OrthoDB" id="9800058at2"/>
<dbReference type="NCBIfam" id="NF008087">
    <property type="entry name" value="PRK10826.1"/>
    <property type="match status" value="1"/>
</dbReference>
<dbReference type="GO" id="GO:0000287">
    <property type="term" value="F:magnesium ion binding"/>
    <property type="evidence" value="ECO:0007669"/>
    <property type="project" value="UniProtKB-ARBA"/>
</dbReference>
<dbReference type="NCBIfam" id="TIGR01509">
    <property type="entry name" value="HAD-SF-IA-v3"/>
    <property type="match status" value="1"/>
</dbReference>
<dbReference type="AlphaFoldDB" id="A0A0A3AR99"/>
<sequence>MLKAVIFDMDGILIDSEPAWEVAKFEVMQRLCNIQITQADADATVGKRVEDIAHIWCRQFDLPLGKQREISDAMNSNVTDWIRRHGEPLPGVREALQWLQDNGLKVALASSSNMQVINAVVDTLQLRDYFISLNSANELQYGKPHPMVYLNTAEKLAVSPLACLAVEDSVNGVIAGKAAQMEVIAIPPQELRTDPRYSIADRRLDSLLALPALLHGRL</sequence>
<dbReference type="EMBL" id="JSUM01000011">
    <property type="protein sequence ID" value="KGQ70277.1"/>
    <property type="molecule type" value="Genomic_DNA"/>
</dbReference>
<dbReference type="RefSeq" id="WP_034615559.1">
    <property type="nucleotide sequence ID" value="NZ_JSUM01000011.1"/>
</dbReference>
<dbReference type="InterPro" id="IPR023214">
    <property type="entry name" value="HAD_sf"/>
</dbReference>
<evidence type="ECO:0000256" key="4">
    <source>
        <dbReference type="ARBA" id="ARBA00022801"/>
    </source>
</evidence>
<reference evidence="7 8" key="1">
    <citation type="submission" date="2014-11" db="EMBL/GenBank/DDBJ databases">
        <title>Draft genome sequence of Chelonobacter oris 1662T, associated with respiratory disease in Hermann's Tortoises.</title>
        <authorList>
            <person name="Kudirkiene E."/>
            <person name="Hansen M.J."/>
            <person name="Bojesen A.M."/>
        </authorList>
    </citation>
    <scope>NUCLEOTIDE SEQUENCE [LARGE SCALE GENOMIC DNA]</scope>
    <source>
        <strain evidence="7 8">1662</strain>
    </source>
</reference>
<gene>
    <name evidence="7" type="ORF">OA57_07125</name>
</gene>
<name>A0A0A3AR99_9PAST</name>
<comment type="cofactor">
    <cofactor evidence="1">
        <name>Mg(2+)</name>
        <dbReference type="ChEBI" id="CHEBI:18420"/>
    </cofactor>
</comment>
<proteinExistence type="inferred from homology"/>
<dbReference type="PANTHER" id="PTHR46193:SF18">
    <property type="entry name" value="HEXITOL PHOSPHATASE B"/>
    <property type="match status" value="1"/>
</dbReference>
<dbReference type="SFLD" id="SFLDS00003">
    <property type="entry name" value="Haloacid_Dehalogenase"/>
    <property type="match status" value="1"/>
</dbReference>
<dbReference type="Gene3D" id="3.40.50.1000">
    <property type="entry name" value="HAD superfamily/HAD-like"/>
    <property type="match status" value="1"/>
</dbReference>
<dbReference type="PANTHER" id="PTHR46193">
    <property type="entry name" value="6-PHOSPHOGLUCONATE PHOSPHATASE"/>
    <property type="match status" value="1"/>
</dbReference>
<organism evidence="7 8">
    <name type="scientific">Chelonobacter oris</name>
    <dbReference type="NCBI Taxonomy" id="505317"/>
    <lineage>
        <taxon>Bacteria</taxon>
        <taxon>Pseudomonadati</taxon>
        <taxon>Pseudomonadota</taxon>
        <taxon>Gammaproteobacteria</taxon>
        <taxon>Pasteurellales</taxon>
        <taxon>Pasteurellaceae</taxon>
        <taxon>Chelonobacter</taxon>
    </lineage>
</organism>
<dbReference type="SFLD" id="SFLDG01129">
    <property type="entry name" value="C1.5:_HAD__Beta-PGM__Phosphata"/>
    <property type="match status" value="1"/>
</dbReference>
<dbReference type="PRINTS" id="PR00413">
    <property type="entry name" value="HADHALOGNASE"/>
</dbReference>
<dbReference type="FunFam" id="3.40.50.1000:FF:000036">
    <property type="entry name" value="HAD family hydrolase"/>
    <property type="match status" value="1"/>
</dbReference>
<dbReference type="SFLD" id="SFLDG01135">
    <property type="entry name" value="C1.5.6:_HAD__Beta-PGM__Phospha"/>
    <property type="match status" value="1"/>
</dbReference>
<keyword evidence="6" id="KW-0119">Carbohydrate metabolism</keyword>
<keyword evidence="8" id="KW-1185">Reference proteome</keyword>